<keyword evidence="2" id="KW-0472">Membrane</keyword>
<dbReference type="ExpressionAtlas" id="A5ADW3">
    <property type="expression patterns" value="baseline and differential"/>
</dbReference>
<keyword evidence="2" id="KW-1133">Transmembrane helix</keyword>
<evidence type="ECO:0000256" key="1">
    <source>
        <dbReference type="SAM" id="MobiDB-lite"/>
    </source>
</evidence>
<keyword evidence="2" id="KW-0812">Transmembrane</keyword>
<feature type="transmembrane region" description="Helical" evidence="2">
    <location>
        <begin position="85"/>
        <end position="104"/>
    </location>
</feature>
<evidence type="ECO:0000256" key="2">
    <source>
        <dbReference type="SAM" id="Phobius"/>
    </source>
</evidence>
<evidence type="ECO:0000313" key="3">
    <source>
        <dbReference type="EMBL" id="CAN71157.1"/>
    </source>
</evidence>
<evidence type="ECO:0008006" key="4">
    <source>
        <dbReference type="Google" id="ProtNLM"/>
    </source>
</evidence>
<dbReference type="EMBL" id="AM424116">
    <property type="protein sequence ID" value="CAN71157.1"/>
    <property type="molecule type" value="Genomic_DNA"/>
</dbReference>
<dbReference type="PANTHER" id="PTHR47479">
    <property type="entry name" value="OS05G0393200 PROTEIN"/>
    <property type="match status" value="1"/>
</dbReference>
<sequence length="371" mass="41180">MPVTSSPSPKPRKPSMNPNANPNCSLLCKHSPSATLDILILILVLFSGTFLITSYFSYIVQSLSLILPSIILSHSLSFRESPGPYILGFLVFFAVFIVTIELCCGYRSRKCDNPGCKGLKKAMEFDLQLQTEECLKSSSKEIDVLPWKGGSEANPDYECLRSELRKMAPPNGRAVLLFRARCGCPIAKLEGWGPKRGRRHKKYGSPPSFLRCGPISSSPSPSKGKLPVEGLRECLSSQRGIFSAPSVEPEGVLTRPLCMILNDGTSVVFSRNTLNNGNGKEGMGLEQEFLTFWDCFSKLASFSTFVGLLIDGLEENFLALMRRMEQRKRGNAMGIKKKPDLRSKLERELWWLECSINFYSTLGKVRSGKGN</sequence>
<protein>
    <recommendedName>
        <fullName evidence="4">Ribosomal protein L34e superfamily protein</fullName>
    </recommendedName>
</protein>
<reference evidence="3" key="1">
    <citation type="journal article" date="2007" name="PLoS ONE">
        <title>The first genome sequence of an elite grapevine cultivar (Pinot noir Vitis vinifera L.): coping with a highly heterozygous genome.</title>
        <authorList>
            <person name="Velasco R."/>
            <person name="Zharkikh A."/>
            <person name="Troggio M."/>
            <person name="Cartwright D.A."/>
            <person name="Cestaro A."/>
            <person name="Pruss D."/>
            <person name="Pindo M."/>
            <person name="FitzGerald L.M."/>
            <person name="Vezzulli S."/>
            <person name="Reid J."/>
            <person name="Malacarne G."/>
            <person name="Iliev D."/>
            <person name="Coppola G."/>
            <person name="Wardell B."/>
            <person name="Micheletti D."/>
            <person name="Macalma T."/>
            <person name="Facci M."/>
            <person name="Mitchell J.T."/>
            <person name="Perazzolli M."/>
            <person name="Eldredge G."/>
            <person name="Gatto P."/>
            <person name="Oyzerski R."/>
            <person name="Moretto M."/>
            <person name="Gutin N."/>
            <person name="Stefanini M."/>
            <person name="Chen Y."/>
            <person name="Segala C."/>
            <person name="Davenport C."/>
            <person name="Dematte L."/>
            <person name="Mraz A."/>
            <person name="Battilana J."/>
            <person name="Stormo K."/>
            <person name="Costa F."/>
            <person name="Tao Q."/>
            <person name="Si-Ammour A."/>
            <person name="Harkins T."/>
            <person name="Lackey A."/>
            <person name="Perbost C."/>
            <person name="Taillon B."/>
            <person name="Stella A."/>
            <person name="Solovyev V."/>
            <person name="Fawcett J.A."/>
            <person name="Sterck L."/>
            <person name="Vandepoele K."/>
            <person name="Grando S.M."/>
            <person name="Toppo S."/>
            <person name="Moser C."/>
            <person name="Lanchbury J."/>
            <person name="Bogden R."/>
            <person name="Skolnick M."/>
            <person name="Sgaramella V."/>
            <person name="Bhatnagar S.K."/>
            <person name="Fontana P."/>
            <person name="Gutin A."/>
            <person name="Van de Peer Y."/>
            <person name="Salamini F."/>
            <person name="Viola R."/>
        </authorList>
    </citation>
    <scope>NUCLEOTIDE SEQUENCE</scope>
</reference>
<dbReference type="AlphaFoldDB" id="A5ADW3"/>
<accession>A5ADW3</accession>
<dbReference type="OrthoDB" id="1925408at2759"/>
<gene>
    <name evidence="3" type="ORF">VITISV_036761</name>
</gene>
<name>A5ADW3_VITVI</name>
<feature type="transmembrane region" description="Helical" evidence="2">
    <location>
        <begin position="38"/>
        <end position="60"/>
    </location>
</feature>
<dbReference type="InterPro" id="IPR044196">
    <property type="entry name" value="At5g19025-like"/>
</dbReference>
<proteinExistence type="predicted"/>
<dbReference type="PANTHER" id="PTHR47479:SF2">
    <property type="entry name" value="OS05G0393200 PROTEIN"/>
    <property type="match status" value="1"/>
</dbReference>
<organism evidence="3">
    <name type="scientific">Vitis vinifera</name>
    <name type="common">Grape</name>
    <dbReference type="NCBI Taxonomy" id="29760"/>
    <lineage>
        <taxon>Eukaryota</taxon>
        <taxon>Viridiplantae</taxon>
        <taxon>Streptophyta</taxon>
        <taxon>Embryophyta</taxon>
        <taxon>Tracheophyta</taxon>
        <taxon>Spermatophyta</taxon>
        <taxon>Magnoliopsida</taxon>
        <taxon>eudicotyledons</taxon>
        <taxon>Gunneridae</taxon>
        <taxon>Pentapetalae</taxon>
        <taxon>rosids</taxon>
        <taxon>Vitales</taxon>
        <taxon>Vitaceae</taxon>
        <taxon>Viteae</taxon>
        <taxon>Vitis</taxon>
    </lineage>
</organism>
<feature type="region of interest" description="Disordered" evidence="1">
    <location>
        <begin position="196"/>
        <end position="227"/>
    </location>
</feature>